<dbReference type="PIRSF" id="PIRSF028756">
    <property type="entry name" value="PPK2_prd"/>
    <property type="match status" value="1"/>
</dbReference>
<dbReference type="Pfam" id="PF03976">
    <property type="entry name" value="PPK2"/>
    <property type="match status" value="1"/>
</dbReference>
<reference evidence="6" key="1">
    <citation type="submission" date="2016-10" db="EMBL/GenBank/DDBJ databases">
        <authorList>
            <person name="Varghese N."/>
            <person name="Submissions S."/>
        </authorList>
    </citation>
    <scope>NUCLEOTIDE SEQUENCE [LARGE SCALE GENOMIC DNA]</scope>
    <source>
        <strain evidence="6">CGMCC 1.11014</strain>
    </source>
</reference>
<keyword evidence="6" id="KW-1185">Reference proteome</keyword>
<feature type="domain" description="Polyphosphate kinase-2-related" evidence="4">
    <location>
        <begin position="29"/>
        <end position="251"/>
    </location>
</feature>
<comment type="similarity">
    <text evidence="1">Belongs to the polyphosphate kinase 2 (PPK2) family. Class I subfamily.</text>
</comment>
<name>A0A1I7GA18_9BURK</name>
<dbReference type="RefSeq" id="WP_093554055.1">
    <property type="nucleotide sequence ID" value="NZ_FPBO01000003.1"/>
</dbReference>
<keyword evidence="3" id="KW-0418">Kinase</keyword>
<dbReference type="InterPro" id="IPR027417">
    <property type="entry name" value="P-loop_NTPase"/>
</dbReference>
<keyword evidence="2 5" id="KW-0808">Transferase</keyword>
<dbReference type="InterPro" id="IPR022488">
    <property type="entry name" value="PPK2-related"/>
</dbReference>
<dbReference type="GO" id="GO:0006797">
    <property type="term" value="P:polyphosphate metabolic process"/>
    <property type="evidence" value="ECO:0007669"/>
    <property type="project" value="InterPro"/>
</dbReference>
<accession>A0A1I7GA18</accession>
<dbReference type="PANTHER" id="PTHR34383:SF3">
    <property type="entry name" value="POLYPHOSPHATE:AMP PHOSPHOTRANSFERASE"/>
    <property type="match status" value="1"/>
</dbReference>
<sequence length="268" mass="30628">MKATALLRAPSKLKLRESDAARRPLDDGDKAAVKDRTEKLLERVAELQPMLHAQRRHKVLLVLQGMDASGKDGAIRTLFGQINPVGIRAEWFQAPTAVEAAHDYLWRVHRKVPGLGELTVFNRSHYEDVLVARVLGTVDAREAGRRLAQIRDFERMLAETGTTILKVFLHISKDEQRERLQARIDDPEKQWKFDPSDIAQRAKWNTFQRLYEEVIAATDADHAPWYVVPADSKPHRDLAIAALLLETLKGLKPRWPKPHPMVKDLKIR</sequence>
<evidence type="ECO:0000256" key="2">
    <source>
        <dbReference type="ARBA" id="ARBA00022679"/>
    </source>
</evidence>
<dbReference type="OrthoDB" id="9775224at2"/>
<evidence type="ECO:0000313" key="6">
    <source>
        <dbReference type="Proteomes" id="UP000199391"/>
    </source>
</evidence>
<dbReference type="SUPFAM" id="SSF52540">
    <property type="entry name" value="P-loop containing nucleoside triphosphate hydrolases"/>
    <property type="match status" value="1"/>
</dbReference>
<dbReference type="GO" id="GO:0008976">
    <property type="term" value="F:polyphosphate kinase activity"/>
    <property type="evidence" value="ECO:0007669"/>
    <property type="project" value="InterPro"/>
</dbReference>
<protein>
    <submittedName>
        <fullName evidence="5">Polyphosphate:nucleotide phosphotransferase, PPK2 family</fullName>
    </submittedName>
</protein>
<evidence type="ECO:0000256" key="3">
    <source>
        <dbReference type="ARBA" id="ARBA00022777"/>
    </source>
</evidence>
<dbReference type="NCBIfam" id="TIGR03709">
    <property type="entry name" value="PPK2_rel_1"/>
    <property type="match status" value="1"/>
</dbReference>
<evidence type="ECO:0000259" key="4">
    <source>
        <dbReference type="Pfam" id="PF03976"/>
    </source>
</evidence>
<gene>
    <name evidence="5" type="ORF">SAMN05216552_1003166</name>
</gene>
<organism evidence="5 6">
    <name type="scientific">Pseudoduganella namucuonensis</name>
    <dbReference type="NCBI Taxonomy" id="1035707"/>
    <lineage>
        <taxon>Bacteria</taxon>
        <taxon>Pseudomonadati</taxon>
        <taxon>Pseudomonadota</taxon>
        <taxon>Betaproteobacteria</taxon>
        <taxon>Burkholderiales</taxon>
        <taxon>Oxalobacteraceae</taxon>
        <taxon>Telluria group</taxon>
        <taxon>Pseudoduganella</taxon>
    </lineage>
</organism>
<dbReference type="Gene3D" id="3.40.50.300">
    <property type="entry name" value="P-loop containing nucleotide triphosphate hydrolases"/>
    <property type="match status" value="1"/>
</dbReference>
<evidence type="ECO:0000256" key="1">
    <source>
        <dbReference type="ARBA" id="ARBA00009924"/>
    </source>
</evidence>
<evidence type="ECO:0000313" key="5">
    <source>
        <dbReference type="EMBL" id="SFU45116.1"/>
    </source>
</evidence>
<dbReference type="STRING" id="1035707.SAMN05216552_1003166"/>
<dbReference type="PANTHER" id="PTHR34383">
    <property type="entry name" value="POLYPHOSPHATE:AMP PHOSPHOTRANSFERASE-RELATED"/>
    <property type="match status" value="1"/>
</dbReference>
<dbReference type="InterPro" id="IPR016898">
    <property type="entry name" value="Polyphosphate_phosphotransfera"/>
</dbReference>
<dbReference type="Proteomes" id="UP000199391">
    <property type="component" value="Unassembled WGS sequence"/>
</dbReference>
<dbReference type="EMBL" id="FPBO01000003">
    <property type="protein sequence ID" value="SFU45116.1"/>
    <property type="molecule type" value="Genomic_DNA"/>
</dbReference>
<proteinExistence type="inferred from homology"/>
<dbReference type="InterPro" id="IPR022300">
    <property type="entry name" value="PPK2-rel_1"/>
</dbReference>
<dbReference type="AlphaFoldDB" id="A0A1I7GA18"/>